<dbReference type="EMBL" id="PVBQ01000020">
    <property type="protein sequence ID" value="PRD45517.1"/>
    <property type="molecule type" value="Genomic_DNA"/>
</dbReference>
<dbReference type="Pfam" id="PF13715">
    <property type="entry name" value="CarbopepD_reg_2"/>
    <property type="match status" value="1"/>
</dbReference>
<feature type="chain" id="PRO_5015505679" evidence="11">
    <location>
        <begin position="21"/>
        <end position="948"/>
    </location>
</feature>
<evidence type="ECO:0000256" key="1">
    <source>
        <dbReference type="ARBA" id="ARBA00004571"/>
    </source>
</evidence>
<evidence type="ECO:0000256" key="2">
    <source>
        <dbReference type="ARBA" id="ARBA00022448"/>
    </source>
</evidence>
<keyword evidence="4 8" id="KW-0812">Transmembrane</keyword>
<evidence type="ECO:0000256" key="5">
    <source>
        <dbReference type="ARBA" id="ARBA00023077"/>
    </source>
</evidence>
<sequence length="948" mass="105779">MKKNYVLNMLFFLFMLTAHAQERGSVSGILKDSNGHLPGATIRTSDGKTTTSALDGSFNLAGFTAGECELSFSYIGYSPLVKKLYIQEGKTVDLGVIQLGGSGENEIEQVVVQGALANSQAKALNIQKTSSAIMNVIASDVIGKLPDRNAAEAVQRIQGVSIERDHGEGRYASVRGTPMQWNSTLINGNRMPTSEGTSDNTSGTRSSPLDIFPSEMIEFVQVAKAITPDMEGDAIGGSINFLTRTSAPSRIMKVSAGGGYNGQAEKGIYSGSLLYGDRFLNNKLSLIIGGSYWKRNWGTDNIEARYNFDDFSIQDYELRDYKGVRTTYGVNVGMEYNFNPAHRLFFRGILTDFQDRETALEHTFLYGEESFSQRRREGITGIGLFGGEIGASHRFVEDKLLLSWKLSSYETDMKNRKVDYAGGPGNDTYKMATFKTDAQYSNVASNGKAYLDMDAPNGYTGSTFQKFQPVFASPISTDDLTLNQLIALQTPSFERDKIAEADLRYQLNPDLAVKVGGKYKTKFLRRGSPMDIYINTGGNTTVADLGTTPYNFNGGFMRETGTDYSNVLFDGISLEQLDQLFTEQALTEGKYYHLARNQDDPDTAPSFYNGNEDVWAGYAMAEWRVDDKFDIVGGARYEHTALKYNGYEVKATADDATITPITNKSSFGSFLPMLHVKYKPLENFNIRGAYTRTFARANFSDLNPTERINPLSTVPSISRGNIHLKPTFANNFDLMAEYFFDNIGVASAGLFYKKLENVIYSAQSFQAIDGVMHRITQPENSENGWLAGFEVGISRRLSFLPGFWSGLGVDANYTFTDSKMEVPRYEEDQDGNIQRLVTEEVLPNQSKHLFNTAVFYENNKLMIRLAGNYRGAALALVQGNVENYRWYGKNFTMDLSANYRFNNKLSVFAEINNLTNEGLRYYHGDARRLEQLEHYSQRGMIGINYQIF</sequence>
<evidence type="ECO:0000313" key="14">
    <source>
        <dbReference type="EMBL" id="PRD45517.1"/>
    </source>
</evidence>
<keyword evidence="2 8" id="KW-0813">Transport</keyword>
<evidence type="ECO:0000256" key="7">
    <source>
        <dbReference type="ARBA" id="ARBA00023237"/>
    </source>
</evidence>
<dbReference type="AlphaFoldDB" id="A0A2S9IYB6"/>
<dbReference type="InterPro" id="IPR010104">
    <property type="entry name" value="TonB_rcpt_bac"/>
</dbReference>
<evidence type="ECO:0000313" key="15">
    <source>
        <dbReference type="Proteomes" id="UP000239711"/>
    </source>
</evidence>
<evidence type="ECO:0000256" key="11">
    <source>
        <dbReference type="SAM" id="SignalP"/>
    </source>
</evidence>
<dbReference type="PROSITE" id="PS52016">
    <property type="entry name" value="TONB_DEPENDENT_REC_3"/>
    <property type="match status" value="1"/>
</dbReference>
<keyword evidence="7 8" id="KW-0998">Cell outer membrane</keyword>
<evidence type="ECO:0000256" key="4">
    <source>
        <dbReference type="ARBA" id="ARBA00022692"/>
    </source>
</evidence>
<comment type="similarity">
    <text evidence="8 9">Belongs to the TonB-dependent receptor family.</text>
</comment>
<feature type="domain" description="TonB-dependent receptor-like beta-barrel" evidence="12">
    <location>
        <begin position="465"/>
        <end position="914"/>
    </location>
</feature>
<keyword evidence="15" id="KW-1185">Reference proteome</keyword>
<keyword evidence="14" id="KW-0675">Receptor</keyword>
<dbReference type="SUPFAM" id="SSF49452">
    <property type="entry name" value="Starch-binding domain-like"/>
    <property type="match status" value="1"/>
</dbReference>
<reference evidence="14 15" key="1">
    <citation type="submission" date="2018-02" db="EMBL/GenBank/DDBJ databases">
        <title>The draft genome of Sphingobacterium sp. 5JN-11.</title>
        <authorList>
            <person name="Liu L."/>
            <person name="Li L."/>
            <person name="Liang L."/>
            <person name="Zhang X."/>
            <person name="Wang T."/>
        </authorList>
    </citation>
    <scope>NUCLEOTIDE SEQUENCE [LARGE SCALE GENOMIC DNA]</scope>
    <source>
        <strain evidence="14 15">5JN-11</strain>
    </source>
</reference>
<dbReference type="PANTHER" id="PTHR40980">
    <property type="entry name" value="PLUG DOMAIN-CONTAINING PROTEIN"/>
    <property type="match status" value="1"/>
</dbReference>
<keyword evidence="5 9" id="KW-0798">TonB box</keyword>
<dbReference type="InterPro" id="IPR000531">
    <property type="entry name" value="Beta-barrel_TonB"/>
</dbReference>
<evidence type="ECO:0000256" key="8">
    <source>
        <dbReference type="PROSITE-ProRule" id="PRU01360"/>
    </source>
</evidence>
<dbReference type="GO" id="GO:0009279">
    <property type="term" value="C:cell outer membrane"/>
    <property type="evidence" value="ECO:0007669"/>
    <property type="project" value="UniProtKB-SubCell"/>
</dbReference>
<dbReference type="InterPro" id="IPR012910">
    <property type="entry name" value="Plug_dom"/>
</dbReference>
<comment type="subcellular location">
    <subcellularLocation>
        <location evidence="1 8">Cell outer membrane</location>
        <topology evidence="1 8">Multi-pass membrane protein</topology>
    </subcellularLocation>
</comment>
<protein>
    <submittedName>
        <fullName evidence="14">TonB-dependent receptor</fullName>
    </submittedName>
</protein>
<dbReference type="OrthoDB" id="8727862at2"/>
<comment type="caution">
    <text evidence="14">The sequence shown here is derived from an EMBL/GenBank/DDBJ whole genome shotgun (WGS) entry which is preliminary data.</text>
</comment>
<keyword evidence="11" id="KW-0732">Signal</keyword>
<dbReference type="InterPro" id="IPR036942">
    <property type="entry name" value="Beta-barrel_TonB_sf"/>
</dbReference>
<dbReference type="RefSeq" id="WP_105718441.1">
    <property type="nucleotide sequence ID" value="NZ_PVBQ01000020.1"/>
</dbReference>
<dbReference type="Pfam" id="PF00593">
    <property type="entry name" value="TonB_dep_Rec_b-barrel"/>
    <property type="match status" value="1"/>
</dbReference>
<dbReference type="Proteomes" id="UP000239711">
    <property type="component" value="Unassembled WGS sequence"/>
</dbReference>
<dbReference type="SUPFAM" id="SSF56935">
    <property type="entry name" value="Porins"/>
    <property type="match status" value="1"/>
</dbReference>
<feature type="compositionally biased region" description="Polar residues" evidence="10">
    <location>
        <begin position="182"/>
        <end position="207"/>
    </location>
</feature>
<dbReference type="PANTHER" id="PTHR40980:SF4">
    <property type="entry name" value="TONB-DEPENDENT RECEPTOR-LIKE BETA-BARREL DOMAIN-CONTAINING PROTEIN"/>
    <property type="match status" value="1"/>
</dbReference>
<dbReference type="InterPro" id="IPR013784">
    <property type="entry name" value="Carb-bd-like_fold"/>
</dbReference>
<feature type="domain" description="TonB-dependent receptor plug" evidence="13">
    <location>
        <begin position="128"/>
        <end position="237"/>
    </location>
</feature>
<proteinExistence type="inferred from homology"/>
<dbReference type="Gene3D" id="2.40.170.20">
    <property type="entry name" value="TonB-dependent receptor, beta-barrel domain"/>
    <property type="match status" value="1"/>
</dbReference>
<dbReference type="InterPro" id="IPR037066">
    <property type="entry name" value="Plug_dom_sf"/>
</dbReference>
<dbReference type="Pfam" id="PF07715">
    <property type="entry name" value="Plug"/>
    <property type="match status" value="1"/>
</dbReference>
<feature type="signal peptide" evidence="11">
    <location>
        <begin position="1"/>
        <end position="20"/>
    </location>
</feature>
<accession>A0A2S9IYB6</accession>
<evidence type="ECO:0000259" key="13">
    <source>
        <dbReference type="Pfam" id="PF07715"/>
    </source>
</evidence>
<evidence type="ECO:0000256" key="6">
    <source>
        <dbReference type="ARBA" id="ARBA00023136"/>
    </source>
</evidence>
<evidence type="ECO:0000256" key="10">
    <source>
        <dbReference type="SAM" id="MobiDB-lite"/>
    </source>
</evidence>
<evidence type="ECO:0000259" key="12">
    <source>
        <dbReference type="Pfam" id="PF00593"/>
    </source>
</evidence>
<feature type="region of interest" description="Disordered" evidence="10">
    <location>
        <begin position="182"/>
        <end position="208"/>
    </location>
</feature>
<gene>
    <name evidence="14" type="ORF">C5745_18170</name>
</gene>
<organism evidence="14 15">
    <name type="scientific">Sphingobacterium haloxyli</name>
    <dbReference type="NCBI Taxonomy" id="2100533"/>
    <lineage>
        <taxon>Bacteria</taxon>
        <taxon>Pseudomonadati</taxon>
        <taxon>Bacteroidota</taxon>
        <taxon>Sphingobacteriia</taxon>
        <taxon>Sphingobacteriales</taxon>
        <taxon>Sphingobacteriaceae</taxon>
        <taxon>Sphingobacterium</taxon>
    </lineage>
</organism>
<evidence type="ECO:0000256" key="3">
    <source>
        <dbReference type="ARBA" id="ARBA00022452"/>
    </source>
</evidence>
<dbReference type="Gene3D" id="2.170.130.10">
    <property type="entry name" value="TonB-dependent receptor, plug domain"/>
    <property type="match status" value="1"/>
</dbReference>
<keyword evidence="6 8" id="KW-0472">Membrane</keyword>
<name>A0A2S9IYB6_9SPHI</name>
<dbReference type="InterPro" id="IPR039426">
    <property type="entry name" value="TonB-dep_rcpt-like"/>
</dbReference>
<evidence type="ECO:0000256" key="9">
    <source>
        <dbReference type="RuleBase" id="RU003357"/>
    </source>
</evidence>
<dbReference type="CDD" id="cd01347">
    <property type="entry name" value="ligand_gated_channel"/>
    <property type="match status" value="1"/>
</dbReference>
<dbReference type="NCBIfam" id="TIGR01782">
    <property type="entry name" value="TonB-Xanth-Caul"/>
    <property type="match status" value="1"/>
</dbReference>
<dbReference type="GO" id="GO:0030246">
    <property type="term" value="F:carbohydrate binding"/>
    <property type="evidence" value="ECO:0007669"/>
    <property type="project" value="InterPro"/>
</dbReference>
<keyword evidence="3 8" id="KW-1134">Transmembrane beta strand</keyword>